<name>A0A6C0C6D3_9ZZZZ</name>
<sequence length="35" mass="4192">MVGTTKHVYVWRSKIKFNYGKLEGCKKIEQIKYSK</sequence>
<reference evidence="1" key="1">
    <citation type="journal article" date="2020" name="Nature">
        <title>Giant virus diversity and host interactions through global metagenomics.</title>
        <authorList>
            <person name="Schulz F."/>
            <person name="Roux S."/>
            <person name="Paez-Espino D."/>
            <person name="Jungbluth S."/>
            <person name="Walsh D.A."/>
            <person name="Denef V.J."/>
            <person name="McMahon K.D."/>
            <person name="Konstantinidis K.T."/>
            <person name="Eloe-Fadrosh E.A."/>
            <person name="Kyrpides N.C."/>
            <person name="Woyke T."/>
        </authorList>
    </citation>
    <scope>NUCLEOTIDE SEQUENCE</scope>
    <source>
        <strain evidence="1">GVMAG-M-3300020185-33</strain>
    </source>
</reference>
<protein>
    <submittedName>
        <fullName evidence="1">Uncharacterized protein</fullName>
    </submittedName>
</protein>
<evidence type="ECO:0000313" key="1">
    <source>
        <dbReference type="EMBL" id="QHS99324.1"/>
    </source>
</evidence>
<dbReference type="EMBL" id="MN739338">
    <property type="protein sequence ID" value="QHS99324.1"/>
    <property type="molecule type" value="Genomic_DNA"/>
</dbReference>
<accession>A0A6C0C6D3</accession>
<organism evidence="1">
    <name type="scientific">viral metagenome</name>
    <dbReference type="NCBI Taxonomy" id="1070528"/>
    <lineage>
        <taxon>unclassified sequences</taxon>
        <taxon>metagenomes</taxon>
        <taxon>organismal metagenomes</taxon>
    </lineage>
</organism>
<dbReference type="AlphaFoldDB" id="A0A6C0C6D3"/>
<proteinExistence type="predicted"/>